<feature type="compositionally biased region" description="Basic and acidic residues" evidence="3">
    <location>
        <begin position="201"/>
        <end position="220"/>
    </location>
</feature>
<feature type="compositionally biased region" description="Polar residues" evidence="3">
    <location>
        <begin position="119"/>
        <end position="131"/>
    </location>
</feature>
<protein>
    <submittedName>
        <fullName evidence="6">Transcriptional regulator</fullName>
    </submittedName>
</protein>
<feature type="compositionally biased region" description="Low complexity" evidence="3">
    <location>
        <begin position="237"/>
        <end position="249"/>
    </location>
</feature>
<accession>A0ABU7AQA1</accession>
<dbReference type="EMBL" id="JAHUTI010022305">
    <property type="protein sequence ID" value="MED6239864.1"/>
    <property type="molecule type" value="Genomic_DNA"/>
</dbReference>
<reference evidence="6 7" key="1">
    <citation type="submission" date="2021-07" db="EMBL/GenBank/DDBJ databases">
        <authorList>
            <person name="Palmer J.M."/>
        </authorList>
    </citation>
    <scope>NUCLEOTIDE SEQUENCE [LARGE SCALE GENOMIC DNA]</scope>
    <source>
        <strain evidence="6 7">AT_MEX2019</strain>
        <tissue evidence="6">Muscle</tissue>
    </source>
</reference>
<dbReference type="InterPro" id="IPR025260">
    <property type="entry name" value="CHD1-like_C"/>
</dbReference>
<sequence>MAETICMYMSSIYLCLLLEQSVFLMLQCKERMRPVKAALKQLDRPEKGLSEREQLEHTRQCLIKIGDHITQCLKEYSNPDQIKQWRKNLWIFVSKFTEFDARKLHKLYKHAIKKRQENVQAVEQNTRNMNTEGYKHADVERLKDNSHQDDSSRDSYTSDRHQPFGRYHESSGNKDRHSSEYHKKTSVVDSRKRPHSTFSNGKDHRDHFRADSRDRQDRSQRSPAQATMPRVLEFQTSPPLVSAPPVSSSARHRQSHQLAASVPIPEGSAGTSTASSKDPAGASIPFPEDPAGASFILSPSQGFHSSPRGSG</sequence>
<feature type="compositionally biased region" description="Polar residues" evidence="3">
    <location>
        <begin position="297"/>
        <end position="311"/>
    </location>
</feature>
<dbReference type="InterPro" id="IPR039880">
    <property type="entry name" value="CHCT1-like"/>
</dbReference>
<dbReference type="PANTHER" id="PTHR21765">
    <property type="entry name" value="SIMILAR TO CHROMODOMAIN-HELICASE-DNA-BINDING PROTEIN 1 (CHD-1)"/>
    <property type="match status" value="1"/>
</dbReference>
<evidence type="ECO:0000313" key="7">
    <source>
        <dbReference type="Proteomes" id="UP001345963"/>
    </source>
</evidence>
<gene>
    <name evidence="6" type="primary">CHD1_2</name>
    <name evidence="6" type="ORF">ATANTOWER_012368</name>
</gene>
<keyword evidence="7" id="KW-1185">Reference proteome</keyword>
<evidence type="ECO:0000256" key="1">
    <source>
        <dbReference type="ARBA" id="ARBA00004123"/>
    </source>
</evidence>
<evidence type="ECO:0000313" key="6">
    <source>
        <dbReference type="EMBL" id="MED6239864.1"/>
    </source>
</evidence>
<keyword evidence="2" id="KW-0539">Nucleus</keyword>
<comment type="caution">
    <text evidence="6">The sequence shown here is derived from an EMBL/GenBank/DDBJ whole genome shotgun (WGS) entry which is preliminary data.</text>
</comment>
<comment type="subcellular location">
    <subcellularLocation>
        <location evidence="1">Nucleus</location>
    </subcellularLocation>
</comment>
<feature type="chain" id="PRO_5046159030" evidence="4">
    <location>
        <begin position="18"/>
        <end position="311"/>
    </location>
</feature>
<feature type="region of interest" description="Disordered" evidence="3">
    <location>
        <begin position="119"/>
        <end position="311"/>
    </location>
</feature>
<evidence type="ECO:0000259" key="5">
    <source>
        <dbReference type="SMART" id="SM01176"/>
    </source>
</evidence>
<evidence type="ECO:0000256" key="4">
    <source>
        <dbReference type="SAM" id="SignalP"/>
    </source>
</evidence>
<organism evidence="6 7">
    <name type="scientific">Ataeniobius toweri</name>
    <dbReference type="NCBI Taxonomy" id="208326"/>
    <lineage>
        <taxon>Eukaryota</taxon>
        <taxon>Metazoa</taxon>
        <taxon>Chordata</taxon>
        <taxon>Craniata</taxon>
        <taxon>Vertebrata</taxon>
        <taxon>Euteleostomi</taxon>
        <taxon>Actinopterygii</taxon>
        <taxon>Neopterygii</taxon>
        <taxon>Teleostei</taxon>
        <taxon>Neoteleostei</taxon>
        <taxon>Acanthomorphata</taxon>
        <taxon>Ovalentaria</taxon>
        <taxon>Atherinomorphae</taxon>
        <taxon>Cyprinodontiformes</taxon>
        <taxon>Goodeidae</taxon>
        <taxon>Ataeniobius</taxon>
    </lineage>
</organism>
<evidence type="ECO:0000256" key="2">
    <source>
        <dbReference type="ARBA" id="ARBA00023242"/>
    </source>
</evidence>
<feature type="signal peptide" evidence="4">
    <location>
        <begin position="1"/>
        <end position="17"/>
    </location>
</feature>
<name>A0ABU7AQA1_9TELE</name>
<feature type="compositionally biased region" description="Basic and acidic residues" evidence="3">
    <location>
        <begin position="133"/>
        <end position="183"/>
    </location>
</feature>
<dbReference type="Pfam" id="PF13907">
    <property type="entry name" value="CHD1-like_C"/>
    <property type="match status" value="1"/>
</dbReference>
<proteinExistence type="predicted"/>
<feature type="domain" description="Chromodomain-helicase-DNA-binding protein 1-like C-terminal" evidence="5">
    <location>
        <begin position="10"/>
        <end position="111"/>
    </location>
</feature>
<dbReference type="SMART" id="SM01176">
    <property type="entry name" value="DUF4208"/>
    <property type="match status" value="1"/>
</dbReference>
<dbReference type="Proteomes" id="UP001345963">
    <property type="component" value="Unassembled WGS sequence"/>
</dbReference>
<dbReference type="PANTHER" id="PTHR21765:SF1">
    <property type="entry name" value="CHD1 HELICAL C-TERMINAL DOMAIN CONTAINING PROTEIN 1"/>
    <property type="match status" value="1"/>
</dbReference>
<keyword evidence="4" id="KW-0732">Signal</keyword>
<evidence type="ECO:0000256" key="3">
    <source>
        <dbReference type="SAM" id="MobiDB-lite"/>
    </source>
</evidence>